<keyword evidence="5" id="KW-1185">Reference proteome</keyword>
<dbReference type="SUPFAM" id="SSF54160">
    <property type="entry name" value="Chromo domain-like"/>
    <property type="match status" value="1"/>
</dbReference>
<dbReference type="GO" id="GO:0015074">
    <property type="term" value="P:DNA integration"/>
    <property type="evidence" value="ECO:0007669"/>
    <property type="project" value="InterPro"/>
</dbReference>
<protein>
    <recommendedName>
        <fullName evidence="6">Integrase catalytic domain-containing protein</fullName>
    </recommendedName>
</protein>
<organism evidence="4 5">
    <name type="scientific">Leptotrombidium deliense</name>
    <dbReference type="NCBI Taxonomy" id="299467"/>
    <lineage>
        <taxon>Eukaryota</taxon>
        <taxon>Metazoa</taxon>
        <taxon>Ecdysozoa</taxon>
        <taxon>Arthropoda</taxon>
        <taxon>Chelicerata</taxon>
        <taxon>Arachnida</taxon>
        <taxon>Acari</taxon>
        <taxon>Acariformes</taxon>
        <taxon>Trombidiformes</taxon>
        <taxon>Prostigmata</taxon>
        <taxon>Anystina</taxon>
        <taxon>Parasitengona</taxon>
        <taxon>Trombiculoidea</taxon>
        <taxon>Trombiculidae</taxon>
        <taxon>Leptotrombidium</taxon>
    </lineage>
</organism>
<reference evidence="4 5" key="1">
    <citation type="journal article" date="2018" name="Gigascience">
        <title>Genomes of trombidid mites reveal novel predicted allergens and laterally-transferred genes associated with secondary metabolism.</title>
        <authorList>
            <person name="Dong X."/>
            <person name="Chaisiri K."/>
            <person name="Xia D."/>
            <person name="Armstrong S.D."/>
            <person name="Fang Y."/>
            <person name="Donnelly M.J."/>
            <person name="Kadowaki T."/>
            <person name="McGarry J.W."/>
            <person name="Darby A.C."/>
            <person name="Makepeace B.L."/>
        </authorList>
    </citation>
    <scope>NUCLEOTIDE SEQUENCE [LARGE SCALE GENOMIC DNA]</scope>
    <source>
        <strain evidence="4">UoL-UT</strain>
    </source>
</reference>
<evidence type="ECO:0008006" key="6">
    <source>
        <dbReference type="Google" id="ProtNLM"/>
    </source>
</evidence>
<evidence type="ECO:0000313" key="4">
    <source>
        <dbReference type="EMBL" id="RWS27454.1"/>
    </source>
</evidence>
<evidence type="ECO:0000313" key="5">
    <source>
        <dbReference type="Proteomes" id="UP000288716"/>
    </source>
</evidence>
<evidence type="ECO:0000259" key="3">
    <source>
        <dbReference type="PROSITE" id="PS50994"/>
    </source>
</evidence>
<dbReference type="EMBL" id="NCKV01002004">
    <property type="protein sequence ID" value="RWS27454.1"/>
    <property type="molecule type" value="Genomic_DNA"/>
</dbReference>
<dbReference type="PANTHER" id="PTHR46585">
    <property type="entry name" value="INTEGRASE CORE DOMAIN CONTAINING PROTEIN"/>
    <property type="match status" value="1"/>
</dbReference>
<dbReference type="OrthoDB" id="7970032at2759"/>
<name>A0A443SIV5_9ACAR</name>
<dbReference type="SUPFAM" id="SSF53098">
    <property type="entry name" value="Ribonuclease H-like"/>
    <property type="match status" value="1"/>
</dbReference>
<dbReference type="Pfam" id="PF00665">
    <property type="entry name" value="rve"/>
    <property type="match status" value="1"/>
</dbReference>
<dbReference type="GO" id="GO:0005694">
    <property type="term" value="C:chromosome"/>
    <property type="evidence" value="ECO:0007669"/>
    <property type="project" value="UniProtKB-ARBA"/>
</dbReference>
<dbReference type="Gene3D" id="3.30.420.10">
    <property type="entry name" value="Ribonuclease H-like superfamily/Ribonuclease H"/>
    <property type="match status" value="1"/>
</dbReference>
<dbReference type="STRING" id="299467.A0A443SIV5"/>
<dbReference type="PROSITE" id="PS50013">
    <property type="entry name" value="CHROMO_2"/>
    <property type="match status" value="1"/>
</dbReference>
<dbReference type="Gene3D" id="2.40.50.40">
    <property type="match status" value="1"/>
</dbReference>
<proteinExistence type="predicted"/>
<dbReference type="PANTHER" id="PTHR46585:SF1">
    <property type="entry name" value="CHROMO DOMAIN-CONTAINING PROTEIN"/>
    <property type="match status" value="1"/>
</dbReference>
<dbReference type="InterPro" id="IPR012337">
    <property type="entry name" value="RNaseH-like_sf"/>
</dbReference>
<dbReference type="CDD" id="cd00024">
    <property type="entry name" value="CD_CSD"/>
    <property type="match status" value="1"/>
</dbReference>
<gene>
    <name evidence="4" type="ORF">B4U80_07983</name>
</gene>
<dbReference type="GO" id="GO:0003676">
    <property type="term" value="F:nucleic acid binding"/>
    <property type="evidence" value="ECO:0007669"/>
    <property type="project" value="InterPro"/>
</dbReference>
<dbReference type="Proteomes" id="UP000288716">
    <property type="component" value="Unassembled WGS sequence"/>
</dbReference>
<dbReference type="InterPro" id="IPR016197">
    <property type="entry name" value="Chromo-like_dom_sf"/>
</dbReference>
<feature type="compositionally biased region" description="Basic and acidic residues" evidence="1">
    <location>
        <begin position="124"/>
        <end position="138"/>
    </location>
</feature>
<accession>A0A443SIV5</accession>
<dbReference type="PROSITE" id="PS50994">
    <property type="entry name" value="INTEGRASE"/>
    <property type="match status" value="1"/>
</dbReference>
<feature type="domain" description="Integrase catalytic" evidence="3">
    <location>
        <begin position="199"/>
        <end position="373"/>
    </location>
</feature>
<dbReference type="InterPro" id="IPR000953">
    <property type="entry name" value="Chromo/chromo_shadow_dom"/>
</dbReference>
<evidence type="ECO:0000259" key="2">
    <source>
        <dbReference type="PROSITE" id="PS50013"/>
    </source>
</evidence>
<feature type="domain" description="Chromo" evidence="2">
    <location>
        <begin position="465"/>
        <end position="505"/>
    </location>
</feature>
<dbReference type="VEuPathDB" id="VectorBase:LDEU004586"/>
<evidence type="ECO:0000256" key="1">
    <source>
        <dbReference type="SAM" id="MobiDB-lite"/>
    </source>
</evidence>
<dbReference type="AlphaFoldDB" id="A0A443SIV5"/>
<dbReference type="InterPro" id="IPR001584">
    <property type="entry name" value="Integrase_cat-core"/>
</dbReference>
<sequence length="505" mass="59588">MIKQLKIILKLAKINGYDENGRIRNKHGMFIENSSLIQLLSHAMAVGRVLLAEKEFIELLNEANIDSDLIVNDNVRAKLAKLKENKQIHVVEPVISETIDSPQNQSMKRKRDYDEEDEPPPILDKYDQPPRKRTREEAENATMPMNEDKINVLHNIYYNPRNSCAFSTAVKLYLVARLKAPTLTLKEVKEWLSGELTYTLHKPVRRNFKRNKIIVQRIDEQWQADLVDMQEFHSQNDGFKYILTVVDCFSKYAWAVALKTKSAVNVAKAFETILLHRQPFYIQTDNGKEFLNKEFKKLITKKSILHFTSKNEKIKCAVVERFNRTLKTKMFKYFTSKGTRRYIDILQQLIDAYNETKHSVIKMKPVDVNYEIENYVFKNIYGSSSRRTLFKNRPILPKGATVRRQYKPKTFDKGYYPNWTDAVYTIEKAQQNEIRPTYKITSEKGQLINKTFYPEEIQRISTPLFRIEKFLKKRKRNGVTEYFVKFLNHSDEYNEWIPEKDVIKL</sequence>
<feature type="region of interest" description="Disordered" evidence="1">
    <location>
        <begin position="99"/>
        <end position="140"/>
    </location>
</feature>
<dbReference type="InterPro" id="IPR036397">
    <property type="entry name" value="RNaseH_sf"/>
</dbReference>
<comment type="caution">
    <text evidence="4">The sequence shown here is derived from an EMBL/GenBank/DDBJ whole genome shotgun (WGS) entry which is preliminary data.</text>
</comment>